<protein>
    <submittedName>
        <fullName evidence="3">Translation elongation factor-like protein</fullName>
    </submittedName>
</protein>
<dbReference type="Pfam" id="PF03144">
    <property type="entry name" value="GTP_EFTU_D2"/>
    <property type="match status" value="1"/>
</dbReference>
<dbReference type="GO" id="GO:0003746">
    <property type="term" value="F:translation elongation factor activity"/>
    <property type="evidence" value="ECO:0007669"/>
    <property type="project" value="UniProtKB-KW"/>
</dbReference>
<feature type="domain" description="Translation elongation factor EFTu-like" evidence="2">
    <location>
        <begin position="18"/>
        <end position="70"/>
    </location>
</feature>
<gene>
    <name evidence="3" type="ORF">ENF32_00780</name>
</gene>
<dbReference type="Gene3D" id="2.40.30.10">
    <property type="entry name" value="Translation factors"/>
    <property type="match status" value="1"/>
</dbReference>
<name>A0A7C0Y7M4_9BACT</name>
<dbReference type="EMBL" id="DQWS01000032">
    <property type="protein sequence ID" value="HDD52589.1"/>
    <property type="molecule type" value="Genomic_DNA"/>
</dbReference>
<reference evidence="3" key="1">
    <citation type="journal article" date="2020" name="mSystems">
        <title>Genome- and Community-Level Interaction Insights into Carbon Utilization and Element Cycling Functions of Hydrothermarchaeota in Hydrothermal Sediment.</title>
        <authorList>
            <person name="Zhou Z."/>
            <person name="Liu Y."/>
            <person name="Xu W."/>
            <person name="Pan J."/>
            <person name="Luo Z.H."/>
            <person name="Li M."/>
        </authorList>
    </citation>
    <scope>NUCLEOTIDE SEQUENCE [LARGE SCALE GENOMIC DNA]</scope>
    <source>
        <strain evidence="3">HyVt-115</strain>
    </source>
</reference>
<organism evidence="3">
    <name type="scientific">Thermosulfidibacter takaii</name>
    <dbReference type="NCBI Taxonomy" id="412593"/>
    <lineage>
        <taxon>Bacteria</taxon>
        <taxon>Pseudomonadati</taxon>
        <taxon>Thermosulfidibacterota</taxon>
        <taxon>Thermosulfidibacteria</taxon>
        <taxon>Thermosulfidibacterales</taxon>
        <taxon>Thermosulfidibacteraceae</taxon>
    </lineage>
</organism>
<dbReference type="InterPro" id="IPR004161">
    <property type="entry name" value="EFTu-like_2"/>
</dbReference>
<evidence type="ECO:0000313" key="3">
    <source>
        <dbReference type="EMBL" id="HDD52589.1"/>
    </source>
</evidence>
<dbReference type="GO" id="GO:0005525">
    <property type="term" value="F:GTP binding"/>
    <property type="evidence" value="ECO:0007669"/>
    <property type="project" value="UniProtKB-KW"/>
</dbReference>
<evidence type="ECO:0000256" key="1">
    <source>
        <dbReference type="ARBA" id="ARBA00023134"/>
    </source>
</evidence>
<dbReference type="SUPFAM" id="SSF50447">
    <property type="entry name" value="Translation proteins"/>
    <property type="match status" value="1"/>
</dbReference>
<accession>A0A7C0Y7M4</accession>
<keyword evidence="3" id="KW-0251">Elongation factor</keyword>
<proteinExistence type="predicted"/>
<comment type="caution">
    <text evidence="3">The sequence shown here is derived from an EMBL/GenBank/DDBJ whole genome shotgun (WGS) entry which is preliminary data.</text>
</comment>
<keyword evidence="1" id="KW-0342">GTP-binding</keyword>
<dbReference type="Proteomes" id="UP000885690">
    <property type="component" value="Unassembled WGS sequence"/>
</dbReference>
<keyword evidence="3" id="KW-0648">Protein biosynthesis</keyword>
<sequence>MAEVEVGRVNKFFGKVSVAAVEVTQGTIKVGDQLHFKGATTDFTIQVDSMQIDRVPVEEAKPGDLVGIKVPERVRPGDRVYQVEED</sequence>
<keyword evidence="1" id="KW-0547">Nucleotide-binding</keyword>
<evidence type="ECO:0000259" key="2">
    <source>
        <dbReference type="Pfam" id="PF03144"/>
    </source>
</evidence>
<dbReference type="AlphaFoldDB" id="A0A7C0Y7M4"/>
<dbReference type="InterPro" id="IPR009000">
    <property type="entry name" value="Transl_B-barrel_sf"/>
</dbReference>